<dbReference type="GO" id="GO:0005506">
    <property type="term" value="F:iron ion binding"/>
    <property type="evidence" value="ECO:0007669"/>
    <property type="project" value="InterPro"/>
</dbReference>
<dbReference type="SUPFAM" id="SSF48264">
    <property type="entry name" value="Cytochrome P450"/>
    <property type="match status" value="1"/>
</dbReference>
<name>A0A0F4GD89_9PEZI</name>
<dbReference type="GO" id="GO:0020037">
    <property type="term" value="F:heme binding"/>
    <property type="evidence" value="ECO:0007669"/>
    <property type="project" value="InterPro"/>
</dbReference>
<keyword evidence="6 9" id="KW-0503">Monooxygenase</keyword>
<keyword evidence="10" id="KW-1185">Reference proteome</keyword>
<accession>A0A0F4GD89</accession>
<dbReference type="STRING" id="1047168.A0A0F4GD89"/>
<dbReference type="CDD" id="cd11041">
    <property type="entry name" value="CYP503A1-like"/>
    <property type="match status" value="1"/>
</dbReference>
<dbReference type="OrthoDB" id="1844152at2759"/>
<evidence type="ECO:0000256" key="6">
    <source>
        <dbReference type="ARBA" id="ARBA00023033"/>
    </source>
</evidence>
<gene>
    <name evidence="9" type="ORF">TI39_contig4213g00001</name>
</gene>
<evidence type="ECO:0000256" key="2">
    <source>
        <dbReference type="ARBA" id="ARBA00010617"/>
    </source>
</evidence>
<keyword evidence="8" id="KW-0472">Membrane</keyword>
<evidence type="ECO:0000256" key="1">
    <source>
        <dbReference type="ARBA" id="ARBA00001971"/>
    </source>
</evidence>
<dbReference type="PRINTS" id="PR00463">
    <property type="entry name" value="EP450I"/>
</dbReference>
<keyword evidence="8" id="KW-0812">Transmembrane</keyword>
<feature type="binding site" description="axial binding residue" evidence="7">
    <location>
        <position position="443"/>
    </location>
    <ligand>
        <name>heme</name>
        <dbReference type="ChEBI" id="CHEBI:30413"/>
    </ligand>
    <ligandPart>
        <name>Fe</name>
        <dbReference type="ChEBI" id="CHEBI:18248"/>
    </ligandPart>
</feature>
<evidence type="ECO:0000256" key="3">
    <source>
        <dbReference type="ARBA" id="ARBA00022723"/>
    </source>
</evidence>
<sequence>MPILHHIKDTPRGFIAGAFILFVTARLVWLVTARARRADRPSKFAVFQGETDVIQTMEEANEKLPETPFVLSMYGMQVFVLPRSEIETVKSLPECEVSIKKHHFNVFLGEYTFMGTKADEFDDTMRYTLTRSTPTALDAFTDEIGYAMDQCIGQCDDVWTGIKTRAAMARIASLLSGRVFVGLPLSRDPEWVEATTQYTQNVTTAWMILRLIPRFIRPLVATFLPQVRTLKRFRRAMVGKLSPILAAKKQGIHSKTTSDPAGGSMLEWLTAHYKVQPTAEQLARDELLVIFASIYNLTNAISSMVFDLAKHPEHIPELRQELVEVLGPSGIIDKHALSRLRKCDSFIRESQRLSPPSLANIPRIVTNPLGFVTSTGHRIPAGSTVMIRAHPINRDRKLWGDNADQFDGFRFSKLRDMPGNALKYQHTSTGTDNINFGHGIWACPGRFFASAQLKVILAELLRRYDIMRSPQTPNPGQLHYGLAVVPDPEAEVLFRKKML</sequence>
<protein>
    <submittedName>
        <fullName evidence="9">Cytochrome p450 monooxygenase like protein</fullName>
    </submittedName>
</protein>
<evidence type="ECO:0000313" key="10">
    <source>
        <dbReference type="Proteomes" id="UP000033647"/>
    </source>
</evidence>
<keyword evidence="5 7" id="KW-0408">Iron</keyword>
<dbReference type="PANTHER" id="PTHR46206:SF6">
    <property type="entry name" value="CYTOCHROME P450 MONOOXYGENASE AN1598-RELATED"/>
    <property type="match status" value="1"/>
</dbReference>
<evidence type="ECO:0000313" key="9">
    <source>
        <dbReference type="EMBL" id="KJX94160.1"/>
    </source>
</evidence>
<evidence type="ECO:0000256" key="7">
    <source>
        <dbReference type="PIRSR" id="PIRSR602401-1"/>
    </source>
</evidence>
<comment type="cofactor">
    <cofactor evidence="1 7">
        <name>heme</name>
        <dbReference type="ChEBI" id="CHEBI:30413"/>
    </cofactor>
</comment>
<evidence type="ECO:0000256" key="5">
    <source>
        <dbReference type="ARBA" id="ARBA00023004"/>
    </source>
</evidence>
<dbReference type="Proteomes" id="UP000033647">
    <property type="component" value="Unassembled WGS sequence"/>
</dbReference>
<dbReference type="GO" id="GO:0016705">
    <property type="term" value="F:oxidoreductase activity, acting on paired donors, with incorporation or reduction of molecular oxygen"/>
    <property type="evidence" value="ECO:0007669"/>
    <property type="project" value="InterPro"/>
</dbReference>
<comment type="similarity">
    <text evidence="2">Belongs to the cytochrome P450 family.</text>
</comment>
<dbReference type="InterPro" id="IPR001128">
    <property type="entry name" value="Cyt_P450"/>
</dbReference>
<dbReference type="EMBL" id="LAFY01004172">
    <property type="protein sequence ID" value="KJX94160.1"/>
    <property type="molecule type" value="Genomic_DNA"/>
</dbReference>
<keyword evidence="3 7" id="KW-0479">Metal-binding</keyword>
<reference evidence="9 10" key="1">
    <citation type="submission" date="2015-03" db="EMBL/GenBank/DDBJ databases">
        <title>RNA-seq based gene annotation and comparative genomics of four Zymoseptoria species reveal species-specific pathogenicity related genes and transposable element activity.</title>
        <authorList>
            <person name="Grandaubert J."/>
            <person name="Bhattacharyya A."/>
            <person name="Stukenbrock E.H."/>
        </authorList>
    </citation>
    <scope>NUCLEOTIDE SEQUENCE [LARGE SCALE GENOMIC DNA]</scope>
    <source>
        <strain evidence="9 10">Zb18110</strain>
    </source>
</reference>
<dbReference type="GO" id="GO:0004497">
    <property type="term" value="F:monooxygenase activity"/>
    <property type="evidence" value="ECO:0007669"/>
    <property type="project" value="UniProtKB-KW"/>
</dbReference>
<dbReference type="AlphaFoldDB" id="A0A0F4GD89"/>
<dbReference type="Pfam" id="PF00067">
    <property type="entry name" value="p450"/>
    <property type="match status" value="1"/>
</dbReference>
<dbReference type="PANTHER" id="PTHR46206">
    <property type="entry name" value="CYTOCHROME P450"/>
    <property type="match status" value="1"/>
</dbReference>
<dbReference type="InterPro" id="IPR036396">
    <property type="entry name" value="Cyt_P450_sf"/>
</dbReference>
<proteinExistence type="inferred from homology"/>
<keyword evidence="4" id="KW-0560">Oxidoreductase</keyword>
<feature type="transmembrane region" description="Helical" evidence="8">
    <location>
        <begin position="12"/>
        <end position="33"/>
    </location>
</feature>
<dbReference type="InterPro" id="IPR002401">
    <property type="entry name" value="Cyt_P450_E_grp-I"/>
</dbReference>
<evidence type="ECO:0000256" key="8">
    <source>
        <dbReference type="SAM" id="Phobius"/>
    </source>
</evidence>
<dbReference type="Gene3D" id="1.10.630.10">
    <property type="entry name" value="Cytochrome P450"/>
    <property type="match status" value="1"/>
</dbReference>
<keyword evidence="7" id="KW-0349">Heme</keyword>
<organism evidence="9 10">
    <name type="scientific">Zymoseptoria brevis</name>
    <dbReference type="NCBI Taxonomy" id="1047168"/>
    <lineage>
        <taxon>Eukaryota</taxon>
        <taxon>Fungi</taxon>
        <taxon>Dikarya</taxon>
        <taxon>Ascomycota</taxon>
        <taxon>Pezizomycotina</taxon>
        <taxon>Dothideomycetes</taxon>
        <taxon>Dothideomycetidae</taxon>
        <taxon>Mycosphaerellales</taxon>
        <taxon>Mycosphaerellaceae</taxon>
        <taxon>Zymoseptoria</taxon>
    </lineage>
</organism>
<comment type="caution">
    <text evidence="9">The sequence shown here is derived from an EMBL/GenBank/DDBJ whole genome shotgun (WGS) entry which is preliminary data.</text>
</comment>
<evidence type="ECO:0000256" key="4">
    <source>
        <dbReference type="ARBA" id="ARBA00023002"/>
    </source>
</evidence>
<keyword evidence="8" id="KW-1133">Transmembrane helix</keyword>